<protein>
    <submittedName>
        <fullName evidence="2">Uncharacterized protein</fullName>
    </submittedName>
</protein>
<dbReference type="Pfam" id="PF14009">
    <property type="entry name" value="PADRE"/>
    <property type="match status" value="1"/>
</dbReference>
<accession>A0A0E0E736</accession>
<dbReference type="eggNOG" id="ENOG502RZ4Y">
    <property type="taxonomic scope" value="Eukaryota"/>
</dbReference>
<proteinExistence type="predicted"/>
<dbReference type="PANTHER" id="PTHR33052">
    <property type="entry name" value="DUF4228 DOMAIN PROTEIN-RELATED"/>
    <property type="match status" value="1"/>
</dbReference>
<dbReference type="HOGENOM" id="CLU_088728_0_0_1"/>
<organism evidence="2">
    <name type="scientific">Oryza meridionalis</name>
    <dbReference type="NCBI Taxonomy" id="40149"/>
    <lineage>
        <taxon>Eukaryota</taxon>
        <taxon>Viridiplantae</taxon>
        <taxon>Streptophyta</taxon>
        <taxon>Embryophyta</taxon>
        <taxon>Tracheophyta</taxon>
        <taxon>Spermatophyta</taxon>
        <taxon>Magnoliopsida</taxon>
        <taxon>Liliopsida</taxon>
        <taxon>Poales</taxon>
        <taxon>Poaceae</taxon>
        <taxon>BOP clade</taxon>
        <taxon>Oryzoideae</taxon>
        <taxon>Oryzeae</taxon>
        <taxon>Oryzinae</taxon>
        <taxon>Oryza</taxon>
    </lineage>
</organism>
<dbReference type="AlphaFoldDB" id="A0A0E0E736"/>
<feature type="region of interest" description="Disordered" evidence="1">
    <location>
        <begin position="152"/>
        <end position="185"/>
    </location>
</feature>
<feature type="compositionally biased region" description="Basic residues" evidence="1">
    <location>
        <begin position="167"/>
        <end position="179"/>
    </location>
</feature>
<keyword evidence="3" id="KW-1185">Reference proteome</keyword>
<dbReference type="Gramene" id="OMERI07G00830.1">
    <property type="protein sequence ID" value="OMERI07G00830.1"/>
    <property type="gene ID" value="OMERI07G00830"/>
</dbReference>
<dbReference type="STRING" id="40149.A0A0E0E736"/>
<dbReference type="Proteomes" id="UP000008021">
    <property type="component" value="Chromosome 7"/>
</dbReference>
<dbReference type="InterPro" id="IPR025322">
    <property type="entry name" value="PADRE_dom"/>
</dbReference>
<evidence type="ECO:0000313" key="2">
    <source>
        <dbReference type="EnsemblPlants" id="OMERI07G00830.1"/>
    </source>
</evidence>
<reference evidence="2" key="2">
    <citation type="submission" date="2018-05" db="EMBL/GenBank/DDBJ databases">
        <title>OmerRS3 (Oryza meridionalis Reference Sequence Version 3).</title>
        <authorList>
            <person name="Zhang J."/>
            <person name="Kudrna D."/>
            <person name="Lee S."/>
            <person name="Talag J."/>
            <person name="Welchert J."/>
            <person name="Wing R.A."/>
        </authorList>
    </citation>
    <scope>NUCLEOTIDE SEQUENCE [LARGE SCALE GENOMIC DNA]</scope>
    <source>
        <strain evidence="2">cv. OR44</strain>
    </source>
</reference>
<reference evidence="2" key="1">
    <citation type="submission" date="2015-04" db="UniProtKB">
        <authorList>
            <consortium name="EnsemblPlants"/>
        </authorList>
    </citation>
    <scope>IDENTIFICATION</scope>
</reference>
<sequence>MGLCLSSGVAAAVAEAGMSASTAMVLLPTGELREYPRPATAALVLEDVAAAEEDVGRFFLCDADKMGFEGPVAAVAAAAELRPGQIYFVLPGEVRRRGLRREEVAALAVKASAALAASSSSSTASGCGGGRRRRGSVAPLVFAPPEEEYEYDASDSCKSNASPAAAGKRRPVAARRGGGKGRQFATDLTAIPELDMITE</sequence>
<evidence type="ECO:0000313" key="3">
    <source>
        <dbReference type="Proteomes" id="UP000008021"/>
    </source>
</evidence>
<evidence type="ECO:0000256" key="1">
    <source>
        <dbReference type="SAM" id="MobiDB-lite"/>
    </source>
</evidence>
<dbReference type="EnsemblPlants" id="OMERI07G00830.1">
    <property type="protein sequence ID" value="OMERI07G00830.1"/>
    <property type="gene ID" value="OMERI07G00830"/>
</dbReference>
<name>A0A0E0E736_9ORYZ</name>